<dbReference type="AlphaFoldDB" id="A0A1C3NZA2"/>
<dbReference type="SUPFAM" id="SSF56801">
    <property type="entry name" value="Acetyl-CoA synthetase-like"/>
    <property type="match status" value="1"/>
</dbReference>
<reference evidence="2" key="1">
    <citation type="submission" date="2016-02" db="EMBL/GenBank/DDBJ databases">
        <authorList>
            <person name="Wibberg D."/>
        </authorList>
    </citation>
    <scope>NUCLEOTIDE SEQUENCE [LARGE SCALE GENOMIC DNA]</scope>
</reference>
<protein>
    <submittedName>
        <fullName evidence="1">Acetoacetyl-CoA synthetase</fullName>
    </submittedName>
</protein>
<dbReference type="GO" id="GO:0030729">
    <property type="term" value="F:acetoacetate-CoA ligase activity"/>
    <property type="evidence" value="ECO:0007669"/>
    <property type="project" value="TreeGrafter"/>
</dbReference>
<dbReference type="Proteomes" id="UP000199013">
    <property type="component" value="Unassembled WGS sequence"/>
</dbReference>
<dbReference type="PANTHER" id="PTHR42921:SF1">
    <property type="entry name" value="ACETOACETYL-COA SYNTHETASE"/>
    <property type="match status" value="1"/>
</dbReference>
<evidence type="ECO:0000313" key="2">
    <source>
        <dbReference type="Proteomes" id="UP000199013"/>
    </source>
</evidence>
<dbReference type="PANTHER" id="PTHR42921">
    <property type="entry name" value="ACETOACETYL-COA SYNTHETASE"/>
    <property type="match status" value="1"/>
</dbReference>
<organism evidence="1 2">
    <name type="scientific">Candidatus Protofrankia californiensis</name>
    <dbReference type="NCBI Taxonomy" id="1839754"/>
    <lineage>
        <taxon>Bacteria</taxon>
        <taxon>Bacillati</taxon>
        <taxon>Actinomycetota</taxon>
        <taxon>Actinomycetes</taxon>
        <taxon>Frankiales</taxon>
        <taxon>Frankiaceae</taxon>
        <taxon>Protofrankia</taxon>
    </lineage>
</organism>
<dbReference type="InterPro" id="IPR045851">
    <property type="entry name" value="AMP-bd_C_sf"/>
</dbReference>
<proteinExistence type="predicted"/>
<keyword evidence="2" id="KW-1185">Reference proteome</keyword>
<evidence type="ECO:0000313" key="1">
    <source>
        <dbReference type="EMBL" id="SBW22871.1"/>
    </source>
</evidence>
<dbReference type="Gene3D" id="3.30.300.30">
    <property type="match status" value="1"/>
</dbReference>
<sequence>MRIGTSEIYRSVEALEGVDDSLIVCLDLSGGRFFMPLFVKLKPGFVLDKVMERSICDRLRNEYSPRHVPDRIYAVEMIPYTLTGKKMEVPVRKLLLGVAPEKAANRDSMAKPEALDYYIRFGRERSDYSL</sequence>
<dbReference type="EMBL" id="FLUV01001363">
    <property type="protein sequence ID" value="SBW22871.1"/>
    <property type="molecule type" value="Genomic_DNA"/>
</dbReference>
<name>A0A1C3NZA2_9ACTN</name>
<gene>
    <name evidence="1" type="ORF">FDG2_3244</name>
</gene>
<accession>A0A1C3NZA2</accession>